<sequence length="396" mass="43581">MVGTLPPTSYLRPIKQISAESIDSLNDSIQYLRSIYNPEVRGSRRRKYAPASPNCISTVQAMELQLPDASNALRINSFERAYAIKWLTALISTLGSDDEISPNLQERENTMHNAASLLAVCSGTSGAGTIVRDFKFSYHPMPNDNSEPLIPITVRLTDISLDNDDYGSVGAQTWGGACVLSGMVIEDPGSFGLNTDQLAAREHGVFRILELGAGTGLVSISVWKMLQNVALHGSHRVEIIATDYYPSVLKNLCCNTESNVPLNMDSPATLQVYPLDWSRFGSNGTRSQPFDQPFDLVLGADIVYEPDHAEWIRSCLIHLLRKPSVSPINDTLEALFHLVIPLRSTHALESSSIETVFAKNTDSSSPSLCVISKDTLTYETESGEEVEYAYYKIGWI</sequence>
<proteinExistence type="predicted"/>
<gene>
    <name evidence="1" type="ORF">P691DRAFT_777246</name>
</gene>
<dbReference type="Gene3D" id="3.40.50.150">
    <property type="entry name" value="Vaccinia Virus protein VP39"/>
    <property type="match status" value="1"/>
</dbReference>
<dbReference type="EMBL" id="MU151275">
    <property type="protein sequence ID" value="KAF9445878.1"/>
    <property type="molecule type" value="Genomic_DNA"/>
</dbReference>
<dbReference type="PANTHER" id="PTHR14614:SF147">
    <property type="entry name" value="S-ADENOSYLMETHIONINE-DEPENDENT METHYLTRANSFERASE OF THE SEVEN BETA-STRAND FAMILY"/>
    <property type="match status" value="1"/>
</dbReference>
<accession>A0A9P5X6S0</accession>
<evidence type="ECO:0000313" key="1">
    <source>
        <dbReference type="EMBL" id="KAF9445878.1"/>
    </source>
</evidence>
<evidence type="ECO:0008006" key="3">
    <source>
        <dbReference type="Google" id="ProtNLM"/>
    </source>
</evidence>
<dbReference type="PANTHER" id="PTHR14614">
    <property type="entry name" value="HEPATOCELLULAR CARCINOMA-ASSOCIATED ANTIGEN"/>
    <property type="match status" value="1"/>
</dbReference>
<dbReference type="InterPro" id="IPR029063">
    <property type="entry name" value="SAM-dependent_MTases_sf"/>
</dbReference>
<evidence type="ECO:0000313" key="2">
    <source>
        <dbReference type="Proteomes" id="UP000807342"/>
    </source>
</evidence>
<keyword evidence="2" id="KW-1185">Reference proteome</keyword>
<dbReference type="AlphaFoldDB" id="A0A9P5X6S0"/>
<comment type="caution">
    <text evidence="1">The sequence shown here is derived from an EMBL/GenBank/DDBJ whole genome shotgun (WGS) entry which is preliminary data.</text>
</comment>
<organism evidence="1 2">
    <name type="scientific">Macrolepiota fuliginosa MF-IS2</name>
    <dbReference type="NCBI Taxonomy" id="1400762"/>
    <lineage>
        <taxon>Eukaryota</taxon>
        <taxon>Fungi</taxon>
        <taxon>Dikarya</taxon>
        <taxon>Basidiomycota</taxon>
        <taxon>Agaricomycotina</taxon>
        <taxon>Agaricomycetes</taxon>
        <taxon>Agaricomycetidae</taxon>
        <taxon>Agaricales</taxon>
        <taxon>Agaricineae</taxon>
        <taxon>Agaricaceae</taxon>
        <taxon>Macrolepiota</taxon>
    </lineage>
</organism>
<dbReference type="InterPro" id="IPR019410">
    <property type="entry name" value="Methyltransf_16"/>
</dbReference>
<dbReference type="Proteomes" id="UP000807342">
    <property type="component" value="Unassembled WGS sequence"/>
</dbReference>
<dbReference type="Pfam" id="PF10294">
    <property type="entry name" value="Methyltransf_16"/>
    <property type="match status" value="1"/>
</dbReference>
<protein>
    <recommendedName>
        <fullName evidence="3">S-adenosyl-L-methionine-dependent methyltransferase</fullName>
    </recommendedName>
</protein>
<dbReference type="GO" id="GO:0008757">
    <property type="term" value="F:S-adenosylmethionine-dependent methyltransferase activity"/>
    <property type="evidence" value="ECO:0007669"/>
    <property type="project" value="UniProtKB-ARBA"/>
</dbReference>
<name>A0A9P5X6S0_9AGAR</name>
<reference evidence="1" key="1">
    <citation type="submission" date="2020-11" db="EMBL/GenBank/DDBJ databases">
        <authorList>
            <consortium name="DOE Joint Genome Institute"/>
            <person name="Ahrendt S."/>
            <person name="Riley R."/>
            <person name="Andreopoulos W."/>
            <person name="Labutti K."/>
            <person name="Pangilinan J."/>
            <person name="Ruiz-Duenas F.J."/>
            <person name="Barrasa J.M."/>
            <person name="Sanchez-Garcia M."/>
            <person name="Camarero S."/>
            <person name="Miyauchi S."/>
            <person name="Serrano A."/>
            <person name="Linde D."/>
            <person name="Babiker R."/>
            <person name="Drula E."/>
            <person name="Ayuso-Fernandez I."/>
            <person name="Pacheco R."/>
            <person name="Padilla G."/>
            <person name="Ferreira P."/>
            <person name="Barriuso J."/>
            <person name="Kellner H."/>
            <person name="Castanera R."/>
            <person name="Alfaro M."/>
            <person name="Ramirez L."/>
            <person name="Pisabarro A.G."/>
            <person name="Kuo A."/>
            <person name="Tritt A."/>
            <person name="Lipzen A."/>
            <person name="He G."/>
            <person name="Yan M."/>
            <person name="Ng V."/>
            <person name="Cullen D."/>
            <person name="Martin F."/>
            <person name="Rosso M.-N."/>
            <person name="Henrissat B."/>
            <person name="Hibbett D."/>
            <person name="Martinez A.T."/>
            <person name="Grigoriev I.V."/>
        </authorList>
    </citation>
    <scope>NUCLEOTIDE SEQUENCE</scope>
    <source>
        <strain evidence="1">MF-IS2</strain>
    </source>
</reference>
<dbReference type="SUPFAM" id="SSF53335">
    <property type="entry name" value="S-adenosyl-L-methionine-dependent methyltransferases"/>
    <property type="match status" value="1"/>
</dbReference>
<dbReference type="OrthoDB" id="433955at2759"/>